<evidence type="ECO:0000256" key="2">
    <source>
        <dbReference type="SAM" id="Phobius"/>
    </source>
</evidence>
<sequence length="342" mass="39172">MDKETTAMTAAAAPAPFSSSTASVDTASQPGQAPVPTPAPMQSTSHGSSPNPPVAGGNISEKPAKRAITLCGKRIELDWRLLINWQFDQLDPYRPVTSPCLRPSHYWVLRALFAIWLIVTFVLSLAGRAQGGILHRWPYTLEGFLNAGFMIYMISATFHTWRYATNRRTLLHSKWWMVPHHILWCTLGTITIFSTVGYWSYVYDSQFVNSRLLWFTAISQNVINPLILIAEFILGRQEYRLVDNIWATIVFLFYMFWMWIVAGYSGVWGYWIMGWDQGSACIKWYFIDTLLIFVAFFAIVFLTRARDHLWSTRAWYPLPPDRATTSSWPFKTNRHAGPTLPI</sequence>
<dbReference type="AlphaFoldDB" id="A0A4P9Y8G0"/>
<keyword evidence="2" id="KW-1133">Transmembrane helix</keyword>
<gene>
    <name evidence="3" type="ORF">BJ684DRAFT_18233</name>
</gene>
<feature type="transmembrane region" description="Helical" evidence="2">
    <location>
        <begin position="107"/>
        <end position="127"/>
    </location>
</feature>
<organism evidence="3 4">
    <name type="scientific">Piptocephalis cylindrospora</name>
    <dbReference type="NCBI Taxonomy" id="1907219"/>
    <lineage>
        <taxon>Eukaryota</taxon>
        <taxon>Fungi</taxon>
        <taxon>Fungi incertae sedis</taxon>
        <taxon>Zoopagomycota</taxon>
        <taxon>Zoopagomycotina</taxon>
        <taxon>Zoopagomycetes</taxon>
        <taxon>Zoopagales</taxon>
        <taxon>Piptocephalidaceae</taxon>
        <taxon>Piptocephalis</taxon>
    </lineage>
</organism>
<feature type="transmembrane region" description="Helical" evidence="2">
    <location>
        <begin position="139"/>
        <end position="161"/>
    </location>
</feature>
<feature type="transmembrane region" description="Helical" evidence="2">
    <location>
        <begin position="213"/>
        <end position="234"/>
    </location>
</feature>
<evidence type="ECO:0008006" key="5">
    <source>
        <dbReference type="Google" id="ProtNLM"/>
    </source>
</evidence>
<evidence type="ECO:0000256" key="1">
    <source>
        <dbReference type="SAM" id="MobiDB-lite"/>
    </source>
</evidence>
<name>A0A4P9Y8G0_9FUNG</name>
<accession>A0A4P9Y8G0</accession>
<proteinExistence type="predicted"/>
<feature type="transmembrane region" description="Helical" evidence="2">
    <location>
        <begin position="182"/>
        <end position="201"/>
    </location>
</feature>
<keyword evidence="4" id="KW-1185">Reference proteome</keyword>
<feature type="compositionally biased region" description="Polar residues" evidence="1">
    <location>
        <begin position="40"/>
        <end position="49"/>
    </location>
</feature>
<evidence type="ECO:0000313" key="4">
    <source>
        <dbReference type="Proteomes" id="UP000267251"/>
    </source>
</evidence>
<dbReference type="Proteomes" id="UP000267251">
    <property type="component" value="Unassembled WGS sequence"/>
</dbReference>
<feature type="compositionally biased region" description="Low complexity" evidence="1">
    <location>
        <begin position="1"/>
        <end position="23"/>
    </location>
</feature>
<protein>
    <recommendedName>
        <fullName evidence="5">FAR-17a/AIG1-like protein-domain-containing protein</fullName>
    </recommendedName>
</protein>
<feature type="transmembrane region" description="Helical" evidence="2">
    <location>
        <begin position="284"/>
        <end position="303"/>
    </location>
</feature>
<dbReference type="OrthoDB" id="419711at2759"/>
<feature type="region of interest" description="Disordered" evidence="1">
    <location>
        <begin position="1"/>
        <end position="60"/>
    </location>
</feature>
<reference evidence="4" key="1">
    <citation type="journal article" date="2018" name="Nat. Microbiol.">
        <title>Leveraging single-cell genomics to expand the fungal tree of life.</title>
        <authorList>
            <person name="Ahrendt S.R."/>
            <person name="Quandt C.A."/>
            <person name="Ciobanu D."/>
            <person name="Clum A."/>
            <person name="Salamov A."/>
            <person name="Andreopoulos B."/>
            <person name="Cheng J.F."/>
            <person name="Woyke T."/>
            <person name="Pelin A."/>
            <person name="Henrissat B."/>
            <person name="Reynolds N.K."/>
            <person name="Benny G.L."/>
            <person name="Smith M.E."/>
            <person name="James T.Y."/>
            <person name="Grigoriev I.V."/>
        </authorList>
    </citation>
    <scope>NUCLEOTIDE SEQUENCE [LARGE SCALE GENOMIC DNA]</scope>
</reference>
<keyword evidence="2" id="KW-0812">Transmembrane</keyword>
<evidence type="ECO:0000313" key="3">
    <source>
        <dbReference type="EMBL" id="RKP15456.1"/>
    </source>
</evidence>
<keyword evidence="2" id="KW-0472">Membrane</keyword>
<dbReference type="EMBL" id="KZ987731">
    <property type="protein sequence ID" value="RKP15456.1"/>
    <property type="molecule type" value="Genomic_DNA"/>
</dbReference>
<feature type="transmembrane region" description="Helical" evidence="2">
    <location>
        <begin position="246"/>
        <end position="272"/>
    </location>
</feature>